<feature type="region of interest" description="Disordered" evidence="1">
    <location>
        <begin position="13"/>
        <end position="35"/>
    </location>
</feature>
<sequence>MDVARLLQINTTPSQLIPDQVPTPPPSGSSSPTITACVSESEEGVPCDVSVSISRTFHPKSKLLPPQPDTILRSSDNVFFYVHRAVIREKSANDWYGRLPLLPANTYSIGDGGMGKVISLPESAAALNIVLHAVYGYSCAHYSPSLEDIIAGVDAMARYGVPPKDHILPCTPLHDLILNHAPLSPLAAYTLAAFHDIDSLAVPISTHLVSYPLGPGSLTDATIHRMGPVYLKRLLCLQLDRLDKLRSLLESPPLPHPPTESCYSAVERTKLTRAWTMAASHVAWDASADISSSAIEAAFLPLAEQFTCPLCAESVATCVRHVVDGWSAVKRSI</sequence>
<dbReference type="OrthoDB" id="2754676at2759"/>
<gene>
    <name evidence="2" type="ORF">OH76DRAFT_1405372</name>
</gene>
<accession>A0A371D6E3</accession>
<dbReference type="Proteomes" id="UP000256964">
    <property type="component" value="Unassembled WGS sequence"/>
</dbReference>
<dbReference type="AlphaFoldDB" id="A0A371D6E3"/>
<evidence type="ECO:0000256" key="1">
    <source>
        <dbReference type="SAM" id="MobiDB-lite"/>
    </source>
</evidence>
<protein>
    <recommendedName>
        <fullName evidence="4">BTB domain-containing protein</fullName>
    </recommendedName>
</protein>
<evidence type="ECO:0008006" key="4">
    <source>
        <dbReference type="Google" id="ProtNLM"/>
    </source>
</evidence>
<dbReference type="EMBL" id="KZ857414">
    <property type="protein sequence ID" value="RDX48107.1"/>
    <property type="molecule type" value="Genomic_DNA"/>
</dbReference>
<reference evidence="2 3" key="1">
    <citation type="journal article" date="2018" name="Biotechnol. Biofuels">
        <title>Integrative visual omics of the white-rot fungus Polyporus brumalis exposes the biotechnological potential of its oxidative enzymes for delignifying raw plant biomass.</title>
        <authorList>
            <person name="Miyauchi S."/>
            <person name="Rancon A."/>
            <person name="Drula E."/>
            <person name="Hage H."/>
            <person name="Chaduli D."/>
            <person name="Favel A."/>
            <person name="Grisel S."/>
            <person name="Henrissat B."/>
            <person name="Herpoel-Gimbert I."/>
            <person name="Ruiz-Duenas F.J."/>
            <person name="Chevret D."/>
            <person name="Hainaut M."/>
            <person name="Lin J."/>
            <person name="Wang M."/>
            <person name="Pangilinan J."/>
            <person name="Lipzen A."/>
            <person name="Lesage-Meessen L."/>
            <person name="Navarro D."/>
            <person name="Riley R."/>
            <person name="Grigoriev I.V."/>
            <person name="Zhou S."/>
            <person name="Raouche S."/>
            <person name="Rosso M.N."/>
        </authorList>
    </citation>
    <scope>NUCLEOTIDE SEQUENCE [LARGE SCALE GENOMIC DNA]</scope>
    <source>
        <strain evidence="2 3">BRFM 1820</strain>
    </source>
</reference>
<dbReference type="STRING" id="139420.A0A371D6E3"/>
<keyword evidence="3" id="KW-1185">Reference proteome</keyword>
<name>A0A371D6E3_9APHY</name>
<proteinExistence type="predicted"/>
<organism evidence="2 3">
    <name type="scientific">Lentinus brumalis</name>
    <dbReference type="NCBI Taxonomy" id="2498619"/>
    <lineage>
        <taxon>Eukaryota</taxon>
        <taxon>Fungi</taxon>
        <taxon>Dikarya</taxon>
        <taxon>Basidiomycota</taxon>
        <taxon>Agaricomycotina</taxon>
        <taxon>Agaricomycetes</taxon>
        <taxon>Polyporales</taxon>
        <taxon>Polyporaceae</taxon>
        <taxon>Lentinus</taxon>
    </lineage>
</organism>
<evidence type="ECO:0000313" key="2">
    <source>
        <dbReference type="EMBL" id="RDX48107.1"/>
    </source>
</evidence>
<evidence type="ECO:0000313" key="3">
    <source>
        <dbReference type="Proteomes" id="UP000256964"/>
    </source>
</evidence>